<dbReference type="OMA" id="DALPWEN"/>
<dbReference type="PRINTS" id="PR00463">
    <property type="entry name" value="EP450I"/>
</dbReference>
<dbReference type="GO" id="GO:0005506">
    <property type="term" value="F:iron ion binding"/>
    <property type="evidence" value="ECO:0007669"/>
    <property type="project" value="InterPro"/>
</dbReference>
<keyword evidence="4" id="KW-0560">Oxidoreductase</keyword>
<organism evidence="7 8">
    <name type="scientific">Solanum tuberosum</name>
    <name type="common">Potato</name>
    <dbReference type="NCBI Taxonomy" id="4113"/>
    <lineage>
        <taxon>Eukaryota</taxon>
        <taxon>Viridiplantae</taxon>
        <taxon>Streptophyta</taxon>
        <taxon>Embryophyta</taxon>
        <taxon>Tracheophyta</taxon>
        <taxon>Spermatophyta</taxon>
        <taxon>Magnoliopsida</taxon>
        <taxon>eudicotyledons</taxon>
        <taxon>Gunneridae</taxon>
        <taxon>Pentapetalae</taxon>
        <taxon>asterids</taxon>
        <taxon>lamiids</taxon>
        <taxon>Solanales</taxon>
        <taxon>Solanaceae</taxon>
        <taxon>Solanoideae</taxon>
        <taxon>Solaneae</taxon>
        <taxon>Solanum</taxon>
    </lineage>
</organism>
<dbReference type="InterPro" id="IPR001128">
    <property type="entry name" value="Cyt_P450"/>
</dbReference>
<accession>M1AGX0</accession>
<evidence type="ECO:0000256" key="3">
    <source>
        <dbReference type="ARBA" id="ARBA00022723"/>
    </source>
</evidence>
<comment type="similarity">
    <text evidence="1">Belongs to the cytochrome P450 family.</text>
</comment>
<dbReference type="PaxDb" id="4113-PGSC0003DMT400022549"/>
<dbReference type="SUPFAM" id="SSF48264">
    <property type="entry name" value="Cytochrome P450"/>
    <property type="match status" value="1"/>
</dbReference>
<evidence type="ECO:0000313" key="8">
    <source>
        <dbReference type="Proteomes" id="UP000011115"/>
    </source>
</evidence>
<dbReference type="InterPro" id="IPR002401">
    <property type="entry name" value="Cyt_P450_E_grp-I"/>
</dbReference>
<dbReference type="eggNOG" id="KOG0156">
    <property type="taxonomic scope" value="Eukaryota"/>
</dbReference>
<evidence type="ECO:0000256" key="6">
    <source>
        <dbReference type="PIRSR" id="PIRSR602401-1"/>
    </source>
</evidence>
<evidence type="ECO:0000256" key="4">
    <source>
        <dbReference type="ARBA" id="ARBA00023002"/>
    </source>
</evidence>
<evidence type="ECO:0000256" key="2">
    <source>
        <dbReference type="ARBA" id="ARBA00022617"/>
    </source>
</evidence>
<reference evidence="7" key="2">
    <citation type="submission" date="2015-06" db="UniProtKB">
        <authorList>
            <consortium name="EnsemblPlants"/>
        </authorList>
    </citation>
    <scope>IDENTIFICATION</scope>
    <source>
        <strain evidence="7">DM1-3 516 R44</strain>
    </source>
</reference>
<sequence length="140" mass="15749">NMIYLKAMIKETLLLPPPIPLLVPRESVKDENLLGYHIATVTQVIINSWTIGRDALPWENPEEHRSERFLNSTIDVKGLNFEFIPFGAGRMGCSGTAFAVVINELALARLVHKFNYVLQEGLKLEDLDMTEGSGITIRKK</sequence>
<keyword evidence="2 6" id="KW-0349">Heme</keyword>
<evidence type="ECO:0000313" key="7">
    <source>
        <dbReference type="EnsemblPlants" id="PGSC0003DMT400022549"/>
    </source>
</evidence>
<feature type="binding site" description="axial binding residue" evidence="6">
    <location>
        <position position="93"/>
    </location>
    <ligand>
        <name>heme</name>
        <dbReference type="ChEBI" id="CHEBI:30413"/>
    </ligand>
    <ligandPart>
        <name>Fe</name>
        <dbReference type="ChEBI" id="CHEBI:18248"/>
    </ligandPart>
</feature>
<dbReference type="Proteomes" id="UP000011115">
    <property type="component" value="Unassembled WGS sequence"/>
</dbReference>
<proteinExistence type="inferred from homology"/>
<dbReference type="GO" id="GO:0020037">
    <property type="term" value="F:heme binding"/>
    <property type="evidence" value="ECO:0007669"/>
    <property type="project" value="InterPro"/>
</dbReference>
<protein>
    <submittedName>
        <fullName evidence="7">Cytochrome P450 71A2</fullName>
    </submittedName>
</protein>
<reference evidence="8" key="1">
    <citation type="journal article" date="2011" name="Nature">
        <title>Genome sequence and analysis of the tuber crop potato.</title>
        <authorList>
            <consortium name="The Potato Genome Sequencing Consortium"/>
        </authorList>
    </citation>
    <scope>NUCLEOTIDE SEQUENCE [LARGE SCALE GENOMIC DNA]</scope>
    <source>
        <strain evidence="8">cv. DM1-3 516 R44</strain>
    </source>
</reference>
<keyword evidence="8" id="KW-1185">Reference proteome</keyword>
<dbReference type="AlphaFoldDB" id="M1AGX0"/>
<keyword evidence="5 6" id="KW-0408">Iron</keyword>
<dbReference type="PANTHER" id="PTHR47955">
    <property type="entry name" value="CYTOCHROME P450 FAMILY 71 PROTEIN"/>
    <property type="match status" value="1"/>
</dbReference>
<dbReference type="HOGENOM" id="CLU_001570_29_6_1"/>
<dbReference type="GO" id="GO:0004497">
    <property type="term" value="F:monooxygenase activity"/>
    <property type="evidence" value="ECO:0007669"/>
    <property type="project" value="InterPro"/>
</dbReference>
<evidence type="ECO:0000256" key="5">
    <source>
        <dbReference type="ARBA" id="ARBA00023004"/>
    </source>
</evidence>
<dbReference type="InParanoid" id="M1AGX0"/>
<dbReference type="InterPro" id="IPR036396">
    <property type="entry name" value="Cyt_P450_sf"/>
</dbReference>
<comment type="cofactor">
    <cofactor evidence="6">
        <name>heme</name>
        <dbReference type="ChEBI" id="CHEBI:30413"/>
    </cofactor>
</comment>
<dbReference type="Gramene" id="PGSC0003DMT400022549">
    <property type="protein sequence ID" value="PGSC0003DMT400022549"/>
    <property type="gene ID" value="PGSC0003DMG400008741"/>
</dbReference>
<dbReference type="GO" id="GO:0016705">
    <property type="term" value="F:oxidoreductase activity, acting on paired donors, with incorporation or reduction of molecular oxygen"/>
    <property type="evidence" value="ECO:0007669"/>
    <property type="project" value="InterPro"/>
</dbReference>
<keyword evidence="3 6" id="KW-0479">Metal-binding</keyword>
<dbReference type="EnsemblPlants" id="PGSC0003DMT400022549">
    <property type="protein sequence ID" value="PGSC0003DMT400022549"/>
    <property type="gene ID" value="PGSC0003DMG400008741"/>
</dbReference>
<dbReference type="Gene3D" id="1.10.630.10">
    <property type="entry name" value="Cytochrome P450"/>
    <property type="match status" value="1"/>
</dbReference>
<name>M1AGX0_SOLTU</name>
<dbReference type="Pfam" id="PF00067">
    <property type="entry name" value="p450"/>
    <property type="match status" value="1"/>
</dbReference>
<evidence type="ECO:0000256" key="1">
    <source>
        <dbReference type="ARBA" id="ARBA00010617"/>
    </source>
</evidence>